<dbReference type="PANTHER" id="PTHR23513:SF11">
    <property type="entry name" value="STAPHYLOFERRIN A TRANSPORTER"/>
    <property type="match status" value="1"/>
</dbReference>
<evidence type="ECO:0000256" key="6">
    <source>
        <dbReference type="ARBA" id="ARBA00023136"/>
    </source>
</evidence>
<dbReference type="InterPro" id="IPR020846">
    <property type="entry name" value="MFS_dom"/>
</dbReference>
<keyword evidence="6 7" id="KW-0472">Membrane</keyword>
<gene>
    <name evidence="9" type="ORF">AUJ66_07090</name>
</gene>
<feature type="transmembrane region" description="Helical" evidence="7">
    <location>
        <begin position="16"/>
        <end position="40"/>
    </location>
</feature>
<dbReference type="Pfam" id="PF05977">
    <property type="entry name" value="MFS_3"/>
    <property type="match status" value="1"/>
</dbReference>
<accession>A0A1J4SBT9</accession>
<dbReference type="PANTHER" id="PTHR23513">
    <property type="entry name" value="INTEGRAL MEMBRANE EFFLUX PROTEIN-RELATED"/>
    <property type="match status" value="1"/>
</dbReference>
<evidence type="ECO:0000256" key="1">
    <source>
        <dbReference type="ARBA" id="ARBA00004651"/>
    </source>
</evidence>
<feature type="transmembrane region" description="Helical" evidence="7">
    <location>
        <begin position="213"/>
        <end position="237"/>
    </location>
</feature>
<feature type="transmembrane region" description="Helical" evidence="7">
    <location>
        <begin position="161"/>
        <end position="192"/>
    </location>
</feature>
<protein>
    <submittedName>
        <fullName evidence="9">MFS transporter</fullName>
    </submittedName>
</protein>
<dbReference type="AlphaFoldDB" id="A0A1J4SBT9"/>
<evidence type="ECO:0000256" key="2">
    <source>
        <dbReference type="ARBA" id="ARBA00022448"/>
    </source>
</evidence>
<dbReference type="InterPro" id="IPR036259">
    <property type="entry name" value="MFS_trans_sf"/>
</dbReference>
<keyword evidence="3" id="KW-1003">Cell membrane</keyword>
<evidence type="ECO:0000313" key="10">
    <source>
        <dbReference type="Proteomes" id="UP000182278"/>
    </source>
</evidence>
<dbReference type="CDD" id="cd06173">
    <property type="entry name" value="MFS_MefA_like"/>
    <property type="match status" value="1"/>
</dbReference>
<feature type="transmembrane region" description="Helical" evidence="7">
    <location>
        <begin position="92"/>
        <end position="118"/>
    </location>
</feature>
<dbReference type="GO" id="GO:0005886">
    <property type="term" value="C:plasma membrane"/>
    <property type="evidence" value="ECO:0007669"/>
    <property type="project" value="UniProtKB-SubCell"/>
</dbReference>
<feature type="transmembrane region" description="Helical" evidence="7">
    <location>
        <begin position="310"/>
        <end position="329"/>
    </location>
</feature>
<dbReference type="EMBL" id="MNUO01000108">
    <property type="protein sequence ID" value="OIN96194.1"/>
    <property type="molecule type" value="Genomic_DNA"/>
</dbReference>
<dbReference type="InterPro" id="IPR010290">
    <property type="entry name" value="TM_effector"/>
</dbReference>
<dbReference type="GO" id="GO:0022857">
    <property type="term" value="F:transmembrane transporter activity"/>
    <property type="evidence" value="ECO:0007669"/>
    <property type="project" value="InterPro"/>
</dbReference>
<keyword evidence="5 7" id="KW-1133">Transmembrane helix</keyword>
<comment type="subcellular location">
    <subcellularLocation>
        <location evidence="1">Cell membrane</location>
        <topology evidence="1">Multi-pass membrane protein</topology>
    </subcellularLocation>
</comment>
<organism evidence="9 10">
    <name type="scientific">Candidatus Desantisbacteria bacterium CG1_02_38_46</name>
    <dbReference type="NCBI Taxonomy" id="1817893"/>
    <lineage>
        <taxon>Bacteria</taxon>
        <taxon>Candidatus Desantisiibacteriota</taxon>
    </lineage>
</organism>
<dbReference type="STRING" id="1817893.AUJ66_07090"/>
<evidence type="ECO:0000256" key="7">
    <source>
        <dbReference type="SAM" id="Phobius"/>
    </source>
</evidence>
<dbReference type="Gene3D" id="1.20.1250.20">
    <property type="entry name" value="MFS general substrate transporter like domains"/>
    <property type="match status" value="1"/>
</dbReference>
<feature type="transmembrane region" description="Helical" evidence="7">
    <location>
        <begin position="257"/>
        <end position="279"/>
    </location>
</feature>
<dbReference type="Proteomes" id="UP000182278">
    <property type="component" value="Unassembled WGS sequence"/>
</dbReference>
<feature type="domain" description="Major facilitator superfamily (MFS) profile" evidence="8">
    <location>
        <begin position="8"/>
        <end position="401"/>
    </location>
</feature>
<keyword evidence="2" id="KW-0813">Transport</keyword>
<dbReference type="PROSITE" id="PS50850">
    <property type="entry name" value="MFS"/>
    <property type="match status" value="1"/>
</dbReference>
<evidence type="ECO:0000256" key="3">
    <source>
        <dbReference type="ARBA" id="ARBA00022475"/>
    </source>
</evidence>
<comment type="caution">
    <text evidence="9">The sequence shown here is derived from an EMBL/GenBank/DDBJ whole genome shotgun (WGS) entry which is preliminary data.</text>
</comment>
<evidence type="ECO:0000256" key="4">
    <source>
        <dbReference type="ARBA" id="ARBA00022692"/>
    </source>
</evidence>
<feature type="transmembrane region" description="Helical" evidence="7">
    <location>
        <begin position="378"/>
        <end position="395"/>
    </location>
</feature>
<keyword evidence="4 7" id="KW-0812">Transmembrane</keyword>
<feature type="transmembrane region" description="Helical" evidence="7">
    <location>
        <begin position="46"/>
        <end position="71"/>
    </location>
</feature>
<evidence type="ECO:0000256" key="5">
    <source>
        <dbReference type="ARBA" id="ARBA00022989"/>
    </source>
</evidence>
<feature type="transmembrane region" description="Helical" evidence="7">
    <location>
        <begin position="350"/>
        <end position="372"/>
    </location>
</feature>
<evidence type="ECO:0000259" key="8">
    <source>
        <dbReference type="PROSITE" id="PS50850"/>
    </source>
</evidence>
<reference evidence="9 10" key="1">
    <citation type="journal article" date="2016" name="Environ. Microbiol.">
        <title>Genomic resolution of a cold subsurface aquifer community provides metabolic insights for novel microbes adapted to high CO concentrations.</title>
        <authorList>
            <person name="Probst A.J."/>
            <person name="Castelle C.J."/>
            <person name="Singh A."/>
            <person name="Brown C.T."/>
            <person name="Anantharaman K."/>
            <person name="Sharon I."/>
            <person name="Hug L.A."/>
            <person name="Burstein D."/>
            <person name="Emerson J.B."/>
            <person name="Thomas B.C."/>
            <person name="Banfield J.F."/>
        </authorList>
    </citation>
    <scope>NUCLEOTIDE SEQUENCE [LARGE SCALE GENOMIC DNA]</scope>
    <source>
        <strain evidence="9">CG1_02_38_46</strain>
    </source>
</reference>
<name>A0A1J4SBT9_9BACT</name>
<evidence type="ECO:0000313" key="9">
    <source>
        <dbReference type="EMBL" id="OIN96194.1"/>
    </source>
</evidence>
<sequence>MLKTILRALRYKNYRLFFSGQCISLIGTWMQLVAMSWLVYRLTNSAFLLGVVGFAGQIPAFLLVPFAGVLIDRWNRHRILVITQILSMIQAFVLAFLTMTGIVTFGHIIFLAIFLGLVNAFDMPSRHSFVVDMVEKKEDLGNAIALNSSLVNGARLIGPPIAGVLIAAVGEGMCFLINAISFLAAIISLLSMKITPVEKETRRRNVLQELREGLTYAFSSIPIRYIILFLGLFSLVGMPYTILMPVFAKEILHGGPYTLGLLMGFSGGGALIGAIYLASRKSVRGLVRKIPIAASIFGVGLVVFSLSRILWLSLALMLITGFGMMVQLASSNTVLQTIVDDEKRGRVMSLYVMAFIGMAPFGSLLAGGLASLIGAPNTLLICGGLCILGSILFVRKFPLLRKAIRPIYVKMGIIPGTY</sequence>
<proteinExistence type="predicted"/>
<dbReference type="SUPFAM" id="SSF103473">
    <property type="entry name" value="MFS general substrate transporter"/>
    <property type="match status" value="1"/>
</dbReference>
<feature type="transmembrane region" description="Helical" evidence="7">
    <location>
        <begin position="286"/>
        <end position="304"/>
    </location>
</feature>